<protein>
    <recommendedName>
        <fullName evidence="4">DUF4199 domain-containing protein</fullName>
    </recommendedName>
</protein>
<reference evidence="3" key="1">
    <citation type="submission" date="2016-10" db="EMBL/GenBank/DDBJ databases">
        <authorList>
            <person name="Varghese N."/>
            <person name="Submissions S."/>
        </authorList>
    </citation>
    <scope>NUCLEOTIDE SEQUENCE [LARGE SCALE GENOMIC DNA]</scope>
    <source>
        <strain evidence="3">DSM 17071</strain>
    </source>
</reference>
<dbReference type="OrthoDB" id="1273153at2"/>
<organism evidence="2 3">
    <name type="scientific">Chryseobacterium taeanense</name>
    <dbReference type="NCBI Taxonomy" id="311334"/>
    <lineage>
        <taxon>Bacteria</taxon>
        <taxon>Pseudomonadati</taxon>
        <taxon>Bacteroidota</taxon>
        <taxon>Flavobacteriia</taxon>
        <taxon>Flavobacteriales</taxon>
        <taxon>Weeksellaceae</taxon>
        <taxon>Chryseobacterium group</taxon>
        <taxon>Chryseobacterium</taxon>
    </lineage>
</organism>
<dbReference type="EMBL" id="FNDW01000011">
    <property type="protein sequence ID" value="SDI66258.1"/>
    <property type="molecule type" value="Genomic_DNA"/>
</dbReference>
<evidence type="ECO:0000256" key="1">
    <source>
        <dbReference type="SAM" id="Phobius"/>
    </source>
</evidence>
<dbReference type="RefSeq" id="WP_089860359.1">
    <property type="nucleotide sequence ID" value="NZ_FNDW01000011.1"/>
</dbReference>
<evidence type="ECO:0000313" key="2">
    <source>
        <dbReference type="EMBL" id="SDI66258.1"/>
    </source>
</evidence>
<dbReference type="InterPro" id="IPR025250">
    <property type="entry name" value="DUF4199"/>
</dbReference>
<dbReference type="STRING" id="311334.SAMN05421846_111103"/>
<feature type="transmembrane region" description="Helical" evidence="1">
    <location>
        <begin position="76"/>
        <end position="97"/>
    </location>
</feature>
<keyword evidence="1" id="KW-1133">Transmembrane helix</keyword>
<dbReference type="Pfam" id="PF13858">
    <property type="entry name" value="DUF4199"/>
    <property type="match status" value="1"/>
</dbReference>
<accession>A0A1G8ME75</accession>
<dbReference type="AlphaFoldDB" id="A0A1G8ME75"/>
<proteinExistence type="predicted"/>
<feature type="transmembrane region" description="Helical" evidence="1">
    <location>
        <begin position="7"/>
        <end position="27"/>
    </location>
</feature>
<keyword evidence="1" id="KW-0472">Membrane</keyword>
<dbReference type="Proteomes" id="UP000198869">
    <property type="component" value="Unassembled WGS sequence"/>
</dbReference>
<sequence>MTKSPSTLGILLFGATMIVFFVVYYFFSGVEYFDISLKANAFVLPIIYAGAAFWSVKTYWSSHKQVSFKDAFKRAFVPMFIGGVLSILSIYAFLNFVDTDAKKLLNYQYVTRQKSELDKEYTSARKILKHQKDIDELDQKYKERIQSFTPEAVKGKDMLTASHFSGYFAAILIFYVVLSLFFGAFFRTKTIYQETENQE</sequence>
<keyword evidence="3" id="KW-1185">Reference proteome</keyword>
<name>A0A1G8ME75_9FLAO</name>
<keyword evidence="1" id="KW-0812">Transmembrane</keyword>
<evidence type="ECO:0008006" key="4">
    <source>
        <dbReference type="Google" id="ProtNLM"/>
    </source>
</evidence>
<evidence type="ECO:0000313" key="3">
    <source>
        <dbReference type="Proteomes" id="UP000198869"/>
    </source>
</evidence>
<feature type="transmembrane region" description="Helical" evidence="1">
    <location>
        <begin position="164"/>
        <end position="186"/>
    </location>
</feature>
<feature type="transmembrane region" description="Helical" evidence="1">
    <location>
        <begin position="39"/>
        <end position="56"/>
    </location>
</feature>
<gene>
    <name evidence="2" type="ORF">SAMN05421846_111103</name>
</gene>